<evidence type="ECO:0000313" key="2">
    <source>
        <dbReference type="EMBL" id="GAI45131.1"/>
    </source>
</evidence>
<keyword evidence="1" id="KW-0812">Transmembrane</keyword>
<sequence>TLSDTLALQASTLNHSVTLPYFGSWEIIFVMVGYWVANL</sequence>
<protein>
    <submittedName>
        <fullName evidence="2">Uncharacterized protein</fullName>
    </submittedName>
</protein>
<gene>
    <name evidence="2" type="ORF">S06H3_39548</name>
</gene>
<organism evidence="2">
    <name type="scientific">marine sediment metagenome</name>
    <dbReference type="NCBI Taxonomy" id="412755"/>
    <lineage>
        <taxon>unclassified sequences</taxon>
        <taxon>metagenomes</taxon>
        <taxon>ecological metagenomes</taxon>
    </lineage>
</organism>
<reference evidence="2" key="1">
    <citation type="journal article" date="2014" name="Front. Microbiol.">
        <title>High frequency of phylogenetically diverse reductive dehalogenase-homologous genes in deep subseafloor sedimentary metagenomes.</title>
        <authorList>
            <person name="Kawai M."/>
            <person name="Futagami T."/>
            <person name="Toyoda A."/>
            <person name="Takaki Y."/>
            <person name="Nishi S."/>
            <person name="Hori S."/>
            <person name="Arai W."/>
            <person name="Tsubouchi T."/>
            <person name="Morono Y."/>
            <person name="Uchiyama I."/>
            <person name="Ito T."/>
            <person name="Fujiyama A."/>
            <person name="Inagaki F."/>
            <person name="Takami H."/>
        </authorList>
    </citation>
    <scope>NUCLEOTIDE SEQUENCE</scope>
    <source>
        <strain evidence="2">Expedition CK06-06</strain>
    </source>
</reference>
<dbReference type="EMBL" id="BARV01024204">
    <property type="protein sequence ID" value="GAI45131.1"/>
    <property type="molecule type" value="Genomic_DNA"/>
</dbReference>
<proteinExistence type="predicted"/>
<name>X1PRK9_9ZZZZ</name>
<feature type="transmembrane region" description="Helical" evidence="1">
    <location>
        <begin position="20"/>
        <end position="37"/>
    </location>
</feature>
<evidence type="ECO:0000256" key="1">
    <source>
        <dbReference type="SAM" id="Phobius"/>
    </source>
</evidence>
<keyword evidence="1" id="KW-1133">Transmembrane helix</keyword>
<keyword evidence="1" id="KW-0472">Membrane</keyword>
<feature type="non-terminal residue" evidence="2">
    <location>
        <position position="1"/>
    </location>
</feature>
<accession>X1PRK9</accession>
<comment type="caution">
    <text evidence="2">The sequence shown here is derived from an EMBL/GenBank/DDBJ whole genome shotgun (WGS) entry which is preliminary data.</text>
</comment>
<dbReference type="AlphaFoldDB" id="X1PRK9"/>